<evidence type="ECO:0000256" key="4">
    <source>
        <dbReference type="ARBA" id="ARBA00021815"/>
    </source>
</evidence>
<dbReference type="GO" id="GO:0005930">
    <property type="term" value="C:axoneme"/>
    <property type="evidence" value="ECO:0007669"/>
    <property type="project" value="TreeGrafter"/>
</dbReference>
<keyword evidence="5" id="KW-0963">Cytoplasm</keyword>
<dbReference type="EMBL" id="JADBJN010000002">
    <property type="protein sequence ID" value="KAG5676607.1"/>
    <property type="molecule type" value="Genomic_DNA"/>
</dbReference>
<evidence type="ECO:0000256" key="7">
    <source>
        <dbReference type="ARBA" id="ARBA00023069"/>
    </source>
</evidence>
<evidence type="ECO:0000256" key="8">
    <source>
        <dbReference type="ARBA" id="ARBA00023273"/>
    </source>
</evidence>
<dbReference type="InterPro" id="IPR042541">
    <property type="entry name" value="BART_sf"/>
</dbReference>
<evidence type="ECO:0000313" key="13">
    <source>
        <dbReference type="Proteomes" id="UP001107558"/>
    </source>
</evidence>
<keyword evidence="8" id="KW-0966">Cell projection</keyword>
<feature type="domain" description="BART" evidence="11">
    <location>
        <begin position="2"/>
        <end position="131"/>
    </location>
</feature>
<protein>
    <recommendedName>
        <fullName evidence="4">Cilia- and flagella-associated protein 36</fullName>
    </recommendedName>
    <alternativeName>
        <fullName evidence="9">Coiled-coil domain-containing protein 104</fullName>
    </alternativeName>
</protein>
<evidence type="ECO:0000256" key="5">
    <source>
        <dbReference type="ARBA" id="ARBA00022490"/>
    </source>
</evidence>
<evidence type="ECO:0000256" key="9">
    <source>
        <dbReference type="ARBA" id="ARBA00031593"/>
    </source>
</evidence>
<comment type="subcellular location">
    <subcellularLocation>
        <location evidence="1">Cell projection</location>
        <location evidence="1">Cilium</location>
    </subcellularLocation>
    <subcellularLocation>
        <location evidence="2">Cytoplasm</location>
    </subcellularLocation>
</comment>
<dbReference type="PANTHER" id="PTHR21532:SF0">
    <property type="entry name" value="CILIA- AND FLAGELLA-ASSOCIATED PROTEIN 36"/>
    <property type="match status" value="1"/>
</dbReference>
<dbReference type="Gene3D" id="1.20.1520.10">
    <property type="entry name" value="ADP-ribosylation factor-like 2-binding protein, domain"/>
    <property type="match status" value="1"/>
</dbReference>
<sequence>MSDWVFDSLICFLHSPAWNAALNTFIEEKSMIFDPNIDIDISNPQYIQTHGEYKNLVDYMLGSFMEEMNITPEQFEIACLEGKNLSALNKEDTKTDDHSFSFHKGLFQQIWAANDIRTFIKLMVQRNIEIQLQALDLIERQQSMSSKEPSIEEQDEVNTETKAEIEKAIEEETEAAATIVNNESDQFQRLNLLFEKEKIKASDVSTRQEYLRQQRDKILQIKKQARARKLSETSKERPKSARAAQKVIEGGTLEPDEASIQVRKLLARKLREEVVDKTNDED</sequence>
<dbReference type="GO" id="GO:0097546">
    <property type="term" value="C:ciliary base"/>
    <property type="evidence" value="ECO:0007669"/>
    <property type="project" value="TreeGrafter"/>
</dbReference>
<accession>A0A9J6C3L3</accession>
<keyword evidence="6" id="KW-0175">Coiled coil</keyword>
<evidence type="ECO:0000256" key="1">
    <source>
        <dbReference type="ARBA" id="ARBA00004138"/>
    </source>
</evidence>
<reference evidence="12" key="1">
    <citation type="submission" date="2021-03" db="EMBL/GenBank/DDBJ databases">
        <title>Chromosome level genome of the anhydrobiotic midge Polypedilum vanderplanki.</title>
        <authorList>
            <person name="Yoshida Y."/>
            <person name="Kikawada T."/>
            <person name="Gusev O."/>
        </authorList>
    </citation>
    <scope>NUCLEOTIDE SEQUENCE</scope>
    <source>
        <strain evidence="12">NIAS01</strain>
        <tissue evidence="12">Whole body or cell culture</tissue>
    </source>
</reference>
<organism evidence="12 13">
    <name type="scientific">Polypedilum vanderplanki</name>
    <name type="common">Sleeping chironomid midge</name>
    <dbReference type="NCBI Taxonomy" id="319348"/>
    <lineage>
        <taxon>Eukaryota</taxon>
        <taxon>Metazoa</taxon>
        <taxon>Ecdysozoa</taxon>
        <taxon>Arthropoda</taxon>
        <taxon>Hexapoda</taxon>
        <taxon>Insecta</taxon>
        <taxon>Pterygota</taxon>
        <taxon>Neoptera</taxon>
        <taxon>Endopterygota</taxon>
        <taxon>Diptera</taxon>
        <taxon>Nematocera</taxon>
        <taxon>Chironomoidea</taxon>
        <taxon>Chironomidae</taxon>
        <taxon>Chironominae</taxon>
        <taxon>Polypedilum</taxon>
        <taxon>Polypedilum</taxon>
    </lineage>
</organism>
<feature type="compositionally biased region" description="Basic and acidic residues" evidence="10">
    <location>
        <begin position="229"/>
        <end position="239"/>
    </location>
</feature>
<dbReference type="Pfam" id="PF11527">
    <property type="entry name" value="ARL2_Bind_BART"/>
    <property type="match status" value="1"/>
</dbReference>
<evidence type="ECO:0000256" key="3">
    <source>
        <dbReference type="ARBA" id="ARBA00007460"/>
    </source>
</evidence>
<dbReference type="Proteomes" id="UP001107558">
    <property type="component" value="Chromosome 2"/>
</dbReference>
<dbReference type="PANTHER" id="PTHR21532">
    <property type="entry name" value="PHOSPHODIESTERASE HL"/>
    <property type="match status" value="1"/>
</dbReference>
<evidence type="ECO:0000313" key="12">
    <source>
        <dbReference type="EMBL" id="KAG5676607.1"/>
    </source>
</evidence>
<gene>
    <name evidence="12" type="ORF">PVAND_006429</name>
</gene>
<dbReference type="InterPro" id="IPR023379">
    <property type="entry name" value="BART_dom"/>
</dbReference>
<evidence type="ECO:0000256" key="6">
    <source>
        <dbReference type="ARBA" id="ARBA00023054"/>
    </source>
</evidence>
<feature type="region of interest" description="Disordered" evidence="10">
    <location>
        <begin position="226"/>
        <end position="253"/>
    </location>
</feature>
<comment type="caution">
    <text evidence="12">The sequence shown here is derived from an EMBL/GenBank/DDBJ whole genome shotgun (WGS) entry which is preliminary data.</text>
</comment>
<name>A0A9J6C3L3_POLVA</name>
<keyword evidence="7" id="KW-0969">Cilium</keyword>
<evidence type="ECO:0000259" key="11">
    <source>
        <dbReference type="Pfam" id="PF11527"/>
    </source>
</evidence>
<dbReference type="InterPro" id="IPR038888">
    <property type="entry name" value="CFAP36"/>
</dbReference>
<proteinExistence type="inferred from homology"/>
<dbReference type="AlphaFoldDB" id="A0A9J6C3L3"/>
<evidence type="ECO:0000256" key="10">
    <source>
        <dbReference type="SAM" id="MobiDB-lite"/>
    </source>
</evidence>
<dbReference type="OrthoDB" id="272687at2759"/>
<comment type="similarity">
    <text evidence="3">Belongs to the CFAP36 family.</text>
</comment>
<evidence type="ECO:0000256" key="2">
    <source>
        <dbReference type="ARBA" id="ARBA00004496"/>
    </source>
</evidence>
<keyword evidence="13" id="KW-1185">Reference proteome</keyword>